<organism evidence="1 2">
    <name type="scientific">Portunus trituberculatus</name>
    <name type="common">Swimming crab</name>
    <name type="synonym">Neptunus trituberculatus</name>
    <dbReference type="NCBI Taxonomy" id="210409"/>
    <lineage>
        <taxon>Eukaryota</taxon>
        <taxon>Metazoa</taxon>
        <taxon>Ecdysozoa</taxon>
        <taxon>Arthropoda</taxon>
        <taxon>Crustacea</taxon>
        <taxon>Multicrustacea</taxon>
        <taxon>Malacostraca</taxon>
        <taxon>Eumalacostraca</taxon>
        <taxon>Eucarida</taxon>
        <taxon>Decapoda</taxon>
        <taxon>Pleocyemata</taxon>
        <taxon>Brachyura</taxon>
        <taxon>Eubrachyura</taxon>
        <taxon>Portunoidea</taxon>
        <taxon>Portunidae</taxon>
        <taxon>Portuninae</taxon>
        <taxon>Portunus</taxon>
    </lineage>
</organism>
<reference evidence="1 2" key="1">
    <citation type="submission" date="2019-05" db="EMBL/GenBank/DDBJ databases">
        <title>Another draft genome of Portunus trituberculatus and its Hox gene families provides insights of decapod evolution.</title>
        <authorList>
            <person name="Jeong J.-H."/>
            <person name="Song I."/>
            <person name="Kim S."/>
            <person name="Choi T."/>
            <person name="Kim D."/>
            <person name="Ryu S."/>
            <person name="Kim W."/>
        </authorList>
    </citation>
    <scope>NUCLEOTIDE SEQUENCE [LARGE SCALE GENOMIC DNA]</scope>
    <source>
        <tissue evidence="1">Muscle</tissue>
    </source>
</reference>
<comment type="caution">
    <text evidence="1">The sequence shown here is derived from an EMBL/GenBank/DDBJ whole genome shotgun (WGS) entry which is preliminary data.</text>
</comment>
<protein>
    <submittedName>
        <fullName evidence="1">Uncharacterized protein</fullName>
    </submittedName>
</protein>
<keyword evidence="2" id="KW-1185">Reference proteome</keyword>
<proteinExistence type="predicted"/>
<sequence length="29" mass="3410">MSPSTEEQVFSTLWQTKHMNLNVSMVKKK</sequence>
<evidence type="ECO:0000313" key="2">
    <source>
        <dbReference type="Proteomes" id="UP000324222"/>
    </source>
</evidence>
<dbReference type="AlphaFoldDB" id="A0A5B7E3W4"/>
<dbReference type="EMBL" id="VSRR010001946">
    <property type="protein sequence ID" value="MPC28650.1"/>
    <property type="molecule type" value="Genomic_DNA"/>
</dbReference>
<dbReference type="Proteomes" id="UP000324222">
    <property type="component" value="Unassembled WGS sequence"/>
</dbReference>
<gene>
    <name evidence="1" type="ORF">E2C01_021860</name>
</gene>
<accession>A0A5B7E3W4</accession>
<evidence type="ECO:0000313" key="1">
    <source>
        <dbReference type="EMBL" id="MPC28650.1"/>
    </source>
</evidence>
<name>A0A5B7E3W4_PORTR</name>